<keyword evidence="4" id="KW-0677">Repeat</keyword>
<reference evidence="11 12" key="1">
    <citation type="journal article" date="2019" name="Sci. Rep.">
        <title>Orb-weaving spider Araneus ventricosus genome elucidates the spidroin gene catalogue.</title>
        <authorList>
            <person name="Kono N."/>
            <person name="Nakamura H."/>
            <person name="Ohtoshi R."/>
            <person name="Moran D.A.P."/>
            <person name="Shinohara A."/>
            <person name="Yoshida Y."/>
            <person name="Fujiwara M."/>
            <person name="Mori M."/>
            <person name="Tomita M."/>
            <person name="Arakawa K."/>
        </authorList>
    </citation>
    <scope>NUCLEOTIDE SEQUENCE [LARGE SCALE GENOMIC DNA]</scope>
</reference>
<feature type="transmembrane region" description="Helical" evidence="9">
    <location>
        <begin position="126"/>
        <end position="150"/>
    </location>
</feature>
<dbReference type="Proteomes" id="UP000499080">
    <property type="component" value="Unassembled WGS sequence"/>
</dbReference>
<evidence type="ECO:0000256" key="3">
    <source>
        <dbReference type="ARBA" id="ARBA00022692"/>
    </source>
</evidence>
<keyword evidence="5" id="KW-0547">Nucleotide-binding</keyword>
<dbReference type="InterPro" id="IPR011527">
    <property type="entry name" value="ABC1_TM_dom"/>
</dbReference>
<evidence type="ECO:0000256" key="9">
    <source>
        <dbReference type="SAM" id="Phobius"/>
    </source>
</evidence>
<evidence type="ECO:0000313" key="12">
    <source>
        <dbReference type="Proteomes" id="UP000499080"/>
    </source>
</evidence>
<feature type="transmembrane region" description="Helical" evidence="9">
    <location>
        <begin position="49"/>
        <end position="74"/>
    </location>
</feature>
<comment type="caution">
    <text evidence="11">The sequence shown here is derived from an EMBL/GenBank/DDBJ whole genome shotgun (WGS) entry which is preliminary data.</text>
</comment>
<dbReference type="GO" id="GO:0005524">
    <property type="term" value="F:ATP binding"/>
    <property type="evidence" value="ECO:0007669"/>
    <property type="project" value="UniProtKB-KW"/>
</dbReference>
<dbReference type="GO" id="GO:0012505">
    <property type="term" value="C:endomembrane system"/>
    <property type="evidence" value="ECO:0007669"/>
    <property type="project" value="UniProtKB-SubCell"/>
</dbReference>
<feature type="transmembrane region" description="Helical" evidence="9">
    <location>
        <begin position="6"/>
        <end position="28"/>
    </location>
</feature>
<dbReference type="GO" id="GO:0016020">
    <property type="term" value="C:membrane"/>
    <property type="evidence" value="ECO:0007669"/>
    <property type="project" value="InterPro"/>
</dbReference>
<name>A0A4Y2TLS7_ARAVE</name>
<dbReference type="PROSITE" id="PS50929">
    <property type="entry name" value="ABC_TM1F"/>
    <property type="match status" value="1"/>
</dbReference>
<feature type="transmembrane region" description="Helical" evidence="9">
    <location>
        <begin position="157"/>
        <end position="175"/>
    </location>
</feature>
<evidence type="ECO:0000256" key="4">
    <source>
        <dbReference type="ARBA" id="ARBA00022737"/>
    </source>
</evidence>
<keyword evidence="7 9" id="KW-1133">Transmembrane helix</keyword>
<keyword evidence="12" id="KW-1185">Reference proteome</keyword>
<feature type="domain" description="ABC transmembrane type-1" evidence="10">
    <location>
        <begin position="7"/>
        <end position="163"/>
    </location>
</feature>
<evidence type="ECO:0000256" key="7">
    <source>
        <dbReference type="ARBA" id="ARBA00022989"/>
    </source>
</evidence>
<evidence type="ECO:0000256" key="8">
    <source>
        <dbReference type="ARBA" id="ARBA00023136"/>
    </source>
</evidence>
<protein>
    <submittedName>
        <fullName evidence="11">Canalicular multispecific organic anion transporter 2</fullName>
    </submittedName>
</protein>
<dbReference type="PANTHER" id="PTHR24223:SF443">
    <property type="entry name" value="MULTIDRUG-RESISTANCE LIKE PROTEIN 1, ISOFORM I"/>
    <property type="match status" value="1"/>
</dbReference>
<evidence type="ECO:0000259" key="10">
    <source>
        <dbReference type="PROSITE" id="PS50929"/>
    </source>
</evidence>
<dbReference type="InterPro" id="IPR050173">
    <property type="entry name" value="ABC_transporter_C-like"/>
</dbReference>
<evidence type="ECO:0000256" key="1">
    <source>
        <dbReference type="ARBA" id="ARBA00004127"/>
    </source>
</evidence>
<keyword evidence="8 9" id="KW-0472">Membrane</keyword>
<dbReference type="PANTHER" id="PTHR24223">
    <property type="entry name" value="ATP-BINDING CASSETTE SUB-FAMILY C"/>
    <property type="match status" value="1"/>
</dbReference>
<keyword evidence="2" id="KW-0813">Transport</keyword>
<proteinExistence type="predicted"/>
<evidence type="ECO:0000256" key="2">
    <source>
        <dbReference type="ARBA" id="ARBA00022448"/>
    </source>
</evidence>
<comment type="subcellular location">
    <subcellularLocation>
        <location evidence="1">Endomembrane system</location>
        <topology evidence="1">Multi-pass membrane protein</topology>
    </subcellularLocation>
</comment>
<gene>
    <name evidence="11" type="primary">Abcc3_2</name>
    <name evidence="11" type="ORF">AVEN_170257_1</name>
</gene>
<keyword evidence="6" id="KW-0067">ATP-binding</keyword>
<evidence type="ECO:0000313" key="11">
    <source>
        <dbReference type="EMBL" id="GBO01011.1"/>
    </source>
</evidence>
<dbReference type="EMBL" id="BGPR01029303">
    <property type="protein sequence ID" value="GBO01011.1"/>
    <property type="molecule type" value="Genomic_DNA"/>
</dbReference>
<dbReference type="Pfam" id="PF00664">
    <property type="entry name" value="ABC_membrane"/>
    <property type="match status" value="1"/>
</dbReference>
<dbReference type="OrthoDB" id="6508552at2759"/>
<dbReference type="InterPro" id="IPR036640">
    <property type="entry name" value="ABC1_TM_sf"/>
</dbReference>
<dbReference type="SUPFAM" id="SSF90123">
    <property type="entry name" value="ABC transporter transmembrane region"/>
    <property type="match status" value="1"/>
</dbReference>
<dbReference type="Gene3D" id="1.20.1560.10">
    <property type="entry name" value="ABC transporter type 1, transmembrane domain"/>
    <property type="match status" value="1"/>
</dbReference>
<sequence length="310" mass="34623">MGIPLFIGSVIGFMVLVSFEAGGNIWLSKWSDDATKNGTHNKSQTIWRLSIYGTFGIAQVLASVLGCFLLVLGATRASERYHRFMLDSVLKSPMSFFDTTPVGRIINRFTTDMEILDNQLFYQIEGWFNCIFYVLASFVVIGINTPIFLACLLPLGVLYYLILTTETFISLLYIYSTLQYFSANTGPVFGKILLPVVAKHYLDSGTSIGSITGALALIRSAALSTWQDKWDNGETGRSTHEIVPRISNKPVDWNREELMFVTGHGPFPSSLQSSNTYYYCSCGEKGDPMHYDTKMSIYPLLVFPNSYSAI</sequence>
<dbReference type="GO" id="GO:0140359">
    <property type="term" value="F:ABC-type transporter activity"/>
    <property type="evidence" value="ECO:0007669"/>
    <property type="project" value="InterPro"/>
</dbReference>
<accession>A0A4Y2TLS7</accession>
<evidence type="ECO:0000256" key="6">
    <source>
        <dbReference type="ARBA" id="ARBA00022840"/>
    </source>
</evidence>
<dbReference type="AlphaFoldDB" id="A0A4Y2TLS7"/>
<evidence type="ECO:0000256" key="5">
    <source>
        <dbReference type="ARBA" id="ARBA00022741"/>
    </source>
</evidence>
<organism evidence="11 12">
    <name type="scientific">Araneus ventricosus</name>
    <name type="common">Orbweaver spider</name>
    <name type="synonym">Epeira ventricosa</name>
    <dbReference type="NCBI Taxonomy" id="182803"/>
    <lineage>
        <taxon>Eukaryota</taxon>
        <taxon>Metazoa</taxon>
        <taxon>Ecdysozoa</taxon>
        <taxon>Arthropoda</taxon>
        <taxon>Chelicerata</taxon>
        <taxon>Arachnida</taxon>
        <taxon>Araneae</taxon>
        <taxon>Araneomorphae</taxon>
        <taxon>Entelegynae</taxon>
        <taxon>Araneoidea</taxon>
        <taxon>Araneidae</taxon>
        <taxon>Araneus</taxon>
    </lineage>
</organism>
<keyword evidence="3 9" id="KW-0812">Transmembrane</keyword>